<dbReference type="EMBL" id="KU686211">
    <property type="protein sequence ID" value="AOV61733.1"/>
    <property type="molecule type" value="Genomic_DNA"/>
</dbReference>
<dbReference type="OrthoDB" id="34631at10239"/>
<evidence type="ECO:0000313" key="1">
    <source>
        <dbReference type="EMBL" id="AOV61733.1"/>
    </source>
</evidence>
<accession>A0A1D8KSR2</accession>
<gene>
    <name evidence="1" type="ORF">P29B0810_038</name>
</gene>
<protein>
    <submittedName>
        <fullName evidence="1">Uncharacterized protein</fullName>
    </submittedName>
</protein>
<dbReference type="GeneID" id="30309111"/>
<dbReference type="RefSeq" id="YP_009324201.1">
    <property type="nucleotide sequence ID" value="NC_031935.1"/>
</dbReference>
<evidence type="ECO:0000313" key="2">
    <source>
        <dbReference type="Proteomes" id="UP000202081"/>
    </source>
</evidence>
<keyword evidence="2" id="KW-1185">Reference proteome</keyword>
<sequence>MSYLEENLLPLILGIKTPKTDSYIMIAAGLGDNTSQSSVLIQVGNKLEIFWNNVISACTTNLIEENNKIKVNGKNRQLDHLFGDDLIYYLESKCNLNFDTEKKPASNDKIEAVCAAVNEKYDRCVFSGYFVPCIREIPADVKKKYPNVNIYGVEWMLDTLKCDLFTADEFFAFFEEVVGPILEEKIYA</sequence>
<reference evidence="1 2" key="1">
    <citation type="journal article" date="2016" name="Virology">
        <title>The genomic content and context of auxiliary metabolic genes in marine cyanomyoviruses.</title>
        <authorList>
            <person name="Crummett L.T."/>
            <person name="Puxty R.J."/>
            <person name="Weihe C."/>
            <person name="Marston M.F."/>
            <person name="Martiny J.B."/>
        </authorList>
    </citation>
    <scope>NUCLEOTIDE SEQUENCE [LARGE SCALE GENOMIC DNA]</scope>
    <source>
        <strain evidence="1">0810PA29</strain>
    </source>
</reference>
<dbReference type="KEGG" id="vg:30309111"/>
<proteinExistence type="predicted"/>
<name>A0A1D8KSR2_9CAUD</name>
<dbReference type="Proteomes" id="UP000202081">
    <property type="component" value="Segment"/>
</dbReference>
<organism evidence="1 2">
    <name type="scientific">Synechococcus phage S-WAM2</name>
    <dbReference type="NCBI Taxonomy" id="1815522"/>
    <lineage>
        <taxon>Viruses</taxon>
        <taxon>Duplodnaviria</taxon>
        <taxon>Heunggongvirae</taxon>
        <taxon>Uroviricota</taxon>
        <taxon>Caudoviricetes</taxon>
        <taxon>Pantevenvirales</taxon>
        <taxon>Kyanoviridae</taxon>
        <taxon>Cymopoleiavirus</taxon>
        <taxon>Cymopoleiavirus swam2</taxon>
    </lineage>
</organism>